<dbReference type="Proteomes" id="UP000095751">
    <property type="component" value="Unassembled WGS sequence"/>
</dbReference>
<feature type="compositionally biased region" description="Low complexity" evidence="2">
    <location>
        <begin position="246"/>
        <end position="255"/>
    </location>
</feature>
<dbReference type="EMBL" id="KV784366">
    <property type="protein sequence ID" value="OEU11823.1"/>
    <property type="molecule type" value="Genomic_DNA"/>
</dbReference>
<feature type="region of interest" description="Disordered" evidence="2">
    <location>
        <begin position="238"/>
        <end position="342"/>
    </location>
</feature>
<reference evidence="3 4" key="1">
    <citation type="submission" date="2016-09" db="EMBL/GenBank/DDBJ databases">
        <title>Extensive genetic diversity and differential bi-allelic expression allows diatom success in the polar Southern Ocean.</title>
        <authorList>
            <consortium name="DOE Joint Genome Institute"/>
            <person name="Mock T."/>
            <person name="Otillar R.P."/>
            <person name="Strauss J."/>
            <person name="Dupont C."/>
            <person name="Frickenhaus S."/>
            <person name="Maumus F."/>
            <person name="Mcmullan M."/>
            <person name="Sanges R."/>
            <person name="Schmutz J."/>
            <person name="Toseland A."/>
            <person name="Valas R."/>
            <person name="Veluchamy A."/>
            <person name="Ward B.J."/>
            <person name="Allen A."/>
            <person name="Barry K."/>
            <person name="Falciatore A."/>
            <person name="Ferrante M."/>
            <person name="Fortunato A.E."/>
            <person name="Gloeckner G."/>
            <person name="Gruber A."/>
            <person name="Hipkin R."/>
            <person name="Janech M."/>
            <person name="Kroth P."/>
            <person name="Leese F."/>
            <person name="Lindquist E."/>
            <person name="Lyon B.R."/>
            <person name="Martin J."/>
            <person name="Mayer C."/>
            <person name="Parker M."/>
            <person name="Quesneville H."/>
            <person name="Raymond J."/>
            <person name="Uhlig C."/>
            <person name="Valentin K.U."/>
            <person name="Worden A.Z."/>
            <person name="Armbrust E.V."/>
            <person name="Bowler C."/>
            <person name="Green B."/>
            <person name="Moulton V."/>
            <person name="Van Oosterhout C."/>
            <person name="Grigoriev I."/>
        </authorList>
    </citation>
    <scope>NUCLEOTIDE SEQUENCE [LARGE SCALE GENOMIC DNA]</scope>
    <source>
        <strain evidence="3 4">CCMP1102</strain>
    </source>
</reference>
<keyword evidence="1" id="KW-0175">Coiled coil</keyword>
<accession>A0A1E7F1X9</accession>
<feature type="compositionally biased region" description="Basic and acidic residues" evidence="2">
    <location>
        <begin position="308"/>
        <end position="319"/>
    </location>
</feature>
<proteinExistence type="predicted"/>
<name>A0A1E7F1X9_9STRA</name>
<dbReference type="InParanoid" id="A0A1E7F1X9"/>
<dbReference type="AlphaFoldDB" id="A0A1E7F1X9"/>
<evidence type="ECO:0000313" key="3">
    <source>
        <dbReference type="EMBL" id="OEU11823.1"/>
    </source>
</evidence>
<sequence length="342" mass="38541">MNLFHRARTGSKDDMIKKKKILISKEEFKKLHQDRIECSQALVVMEDEVIKTKKRLSLRNQELKAFRIERAEHLRRIEELETQNEELLKKEKESLSAAASLKMQLSPSLFQCDDGGDGDGDGDANTSCRWSNAVNDSNNNSRKSVVQENIDYGYGNTEDSAPTATTTTTNNNGSQDMMTAPPSPSSSSSSNVTYVDYGYGDTEDVVPKDDKKIKRQMARRGSTSRRASICVVRHDSFSNHPDGISTTTTTTTRKTTCGRSRNNSRDKCKRNISSMKTTLKRPSISYNNLARQNDMDENSLDADGPPSEEFRNTPFDKHERRPSKCRNNGTSKRQARRTSTAF</sequence>
<evidence type="ECO:0000313" key="4">
    <source>
        <dbReference type="Proteomes" id="UP000095751"/>
    </source>
</evidence>
<feature type="region of interest" description="Disordered" evidence="2">
    <location>
        <begin position="152"/>
        <end position="192"/>
    </location>
</feature>
<organism evidence="3 4">
    <name type="scientific">Fragilariopsis cylindrus CCMP1102</name>
    <dbReference type="NCBI Taxonomy" id="635003"/>
    <lineage>
        <taxon>Eukaryota</taxon>
        <taxon>Sar</taxon>
        <taxon>Stramenopiles</taxon>
        <taxon>Ochrophyta</taxon>
        <taxon>Bacillariophyta</taxon>
        <taxon>Bacillariophyceae</taxon>
        <taxon>Bacillariophycidae</taxon>
        <taxon>Bacillariales</taxon>
        <taxon>Bacillariaceae</taxon>
        <taxon>Fragilariopsis</taxon>
    </lineage>
</organism>
<evidence type="ECO:0000256" key="1">
    <source>
        <dbReference type="SAM" id="Coils"/>
    </source>
</evidence>
<feature type="coiled-coil region" evidence="1">
    <location>
        <begin position="63"/>
        <end position="97"/>
    </location>
</feature>
<feature type="compositionally biased region" description="Polar residues" evidence="2">
    <location>
        <begin position="325"/>
        <end position="342"/>
    </location>
</feature>
<feature type="compositionally biased region" description="Low complexity" evidence="2">
    <location>
        <begin position="163"/>
        <end position="172"/>
    </location>
</feature>
<evidence type="ECO:0000256" key="2">
    <source>
        <dbReference type="SAM" id="MobiDB-lite"/>
    </source>
</evidence>
<gene>
    <name evidence="3" type="ORF">FRACYDRAFT_244943</name>
</gene>
<protein>
    <submittedName>
        <fullName evidence="3">Uncharacterized protein</fullName>
    </submittedName>
</protein>
<dbReference type="KEGG" id="fcy:FRACYDRAFT_244943"/>
<keyword evidence="4" id="KW-1185">Reference proteome</keyword>